<name>A0A419T8N3_9FIRM</name>
<dbReference type="AlphaFoldDB" id="A0A419T8N3"/>
<dbReference type="EMBL" id="MCIA01000005">
    <property type="protein sequence ID" value="RKD33822.1"/>
    <property type="molecule type" value="Genomic_DNA"/>
</dbReference>
<dbReference type="RefSeq" id="WP_120195541.1">
    <property type="nucleotide sequence ID" value="NZ_MCIA01000005.1"/>
</dbReference>
<evidence type="ECO:0000313" key="2">
    <source>
        <dbReference type="Proteomes" id="UP000284277"/>
    </source>
</evidence>
<accession>A0A419T8N3</accession>
<sequence length="81" mass="9701">MKKENARDRAEGIEKAQYLEGLKKYRDLGISIVIDGEELPEEDWSKIFEVKEDDYFYMADYIPDETTGKLQEIRFDKIYNR</sequence>
<organism evidence="1 2">
    <name type="scientific">Lacrimispora algidixylanolytica</name>
    <dbReference type="NCBI Taxonomy" id="94868"/>
    <lineage>
        <taxon>Bacteria</taxon>
        <taxon>Bacillati</taxon>
        <taxon>Bacillota</taxon>
        <taxon>Clostridia</taxon>
        <taxon>Lachnospirales</taxon>
        <taxon>Lachnospiraceae</taxon>
        <taxon>Lacrimispora</taxon>
    </lineage>
</organism>
<reference evidence="1 2" key="1">
    <citation type="submission" date="2016-08" db="EMBL/GenBank/DDBJ databases">
        <title>A new outlook on sporulation: Clostridium algidixylanolyticum.</title>
        <authorList>
            <person name="Poppleton D.I."/>
            <person name="Gribaldo S."/>
        </authorList>
    </citation>
    <scope>NUCLEOTIDE SEQUENCE [LARGE SCALE GENOMIC DNA]</scope>
    <source>
        <strain evidence="1 2">SPL73</strain>
    </source>
</reference>
<protein>
    <submittedName>
        <fullName evidence="1">Uncharacterized protein</fullName>
    </submittedName>
</protein>
<gene>
    <name evidence="1" type="ORF">BET01_13195</name>
</gene>
<evidence type="ECO:0000313" key="1">
    <source>
        <dbReference type="EMBL" id="RKD33822.1"/>
    </source>
</evidence>
<proteinExistence type="predicted"/>
<dbReference type="OrthoDB" id="1771153at2"/>
<comment type="caution">
    <text evidence="1">The sequence shown here is derived from an EMBL/GenBank/DDBJ whole genome shotgun (WGS) entry which is preliminary data.</text>
</comment>
<keyword evidence="2" id="KW-1185">Reference proteome</keyword>
<dbReference type="Proteomes" id="UP000284277">
    <property type="component" value="Unassembled WGS sequence"/>
</dbReference>